<feature type="compositionally biased region" description="Polar residues" evidence="2">
    <location>
        <begin position="1451"/>
        <end position="1467"/>
    </location>
</feature>
<dbReference type="VEuPathDB" id="CryptoDB:Cvel_4994"/>
<dbReference type="PANTHER" id="PTHR47938:SF35">
    <property type="entry name" value="PENTATRICOPEPTIDE REPEAT-CONTAINING PROTEIN 4, MITOCHONDRIAL-RELATED"/>
    <property type="match status" value="1"/>
</dbReference>
<evidence type="ECO:0000256" key="2">
    <source>
        <dbReference type="SAM" id="MobiDB-lite"/>
    </source>
</evidence>
<feature type="compositionally biased region" description="Basic and acidic residues" evidence="2">
    <location>
        <begin position="1685"/>
        <end position="1694"/>
    </location>
</feature>
<feature type="repeat" description="PPR" evidence="1">
    <location>
        <begin position="551"/>
        <end position="585"/>
    </location>
</feature>
<feature type="compositionally biased region" description="Basic and acidic residues" evidence="2">
    <location>
        <begin position="1553"/>
        <end position="1563"/>
    </location>
</feature>
<protein>
    <recommendedName>
        <fullName evidence="4">Pentacotripeptide-repeat region of PRORP domain-containing protein</fullName>
    </recommendedName>
</protein>
<feature type="region of interest" description="Disordered" evidence="2">
    <location>
        <begin position="462"/>
        <end position="485"/>
    </location>
</feature>
<accession>A0A0G4GP15</accession>
<evidence type="ECO:0000256" key="1">
    <source>
        <dbReference type="PROSITE-ProRule" id="PRU00708"/>
    </source>
</evidence>
<evidence type="ECO:0000313" key="3">
    <source>
        <dbReference type="EMBL" id="CEM32024.1"/>
    </source>
</evidence>
<gene>
    <name evidence="3" type="ORF">Cvel_4994</name>
</gene>
<sequence>MKDRRNSGGVARPLSPLRQIQQFNGGGSPSSSSVSHSASCWESLMDIVVLSIRNLKDWRRKRRKTEKKVKAKEWDECTRKTTGERRAEAEASLLLKDIRAFVEKRMAQSGGRPVEASIIQSSDWTKVVFLACLVSAEEGLEALTLMLRGWDRDPEEAERNRVRVKVNPLDRLPDDPVKARLLMAFNSVILELSLDFRADLALSVWKQLKEEGLEPQERSYGFLLNAFRRSYSDTAFEVWRELLHDRRVSSKSRELSYNTVLAMLVICAFLRRGKDALEVLKVDNSAPRHLLQGTQGAELFLLVLEALRRPPADRARAVRWHHLCTGIVQVLLPFPRQSESPKGVAERLWVVLDRQTNTHALFEAENDEEAQELARLCRHPPAPVTASPDVRTLWSDAALADADEEFDALMQQGGGLPSLEIDFLDGLFPSPSTMEDESSAEKGAAAAEDQTDSLWSAVTAASHSRVERSDEEGEEGRSVPEGPSDYWQARAGLALWQAREDLGVHDNPKVLTSLMALLREFCRSEEVLPMFRQAFERWKETGMDSERCPLDTSAFNEALLAACRLHLADEALRILTLMDELGVPPDHLTFAILVLLHSSAWGRGAAGAADLVLNRLPEYLRERRRAGLPPWGQRMPLQHAKKALKNLLRYMLGGLVRTDSEIGTAVGVVLGNAPPHVAHVLQDVPAGASRLPQICRVGSVRADRSDDDLFSGSFEFKLEEGEAENRGGYCLGDVAPVYPLDPEICEGVGDRHSLSLVDGESLTMLIEGFCRVGNLPLAFEVFRRMCLFEEMGMREFAPDGKTLCALLKGLSRFDVRTAECLDGLGEEGGFPYAVRFIQATVNEAKKRGIWKGAVRAACTGAALEIVCSQMGCPDVALRLLTELESMKEPLSVRQYAGTMRVLVACGRGREAELIVYRMMEHHRESPRGWKTHVPITQEILDALGEGHRSAAWFALASDLLLRPGHGDGGGPSNALFVNNGADRAQGWRQFMFTPSGRSIAHEMRMFVTVMEDAWTHGGGGAAMEIFEMLIFRLRGALCLRPDARPLRCADVLQLTSLAARTDFRILPLDGGTRGKRAEAACLIGRCFLRVPEERWTFAAVVSTIVLLLRAGGALTGRAKLALEIFRRASARGILMHPRIESLNVLQTEPTRKNIGGETRGARKLDIHSSAAGEIITAPHWLPGHEKRGGRRRAVVSRGRGGFACVHVSAGMHIPSYSRGLTESSHPRRVTGGQVERVAFLWSLQRIGREMREGGGDTGEESVQLPECVVVKSEEASKTIEEMLAGFSPPVRALSLPVEVEVEVEEEVDAEEAEDWVRGDQSAVEVQEGAEGRIADFLPRGREKADPFPSSFVTDEAERGGHLERKERQRQSPTRRAGEAGGSLSLSIVPAGDDVGERSSQTSPQRERRKTDTRFLAPDGVLWGGGEDPKGGWVRLAAGSDSLRSPSKDSRSAGQKGSFTFPSPSAENSFARGRVREETSGGSDGESGRRWASRFAIFLDTVALKEWMSEGMRVHFDPNRSPASLCEQQDKKSSRVGKSKQTEGKGRKSVLAPHGREKTARQEKPLPSPGCSSSPPTQKQTSLGVLCSDDDGESLDSPLPFPLPAEKGFRLNRKSPSSSHERKGKLLSRSPTKNKSDRAQSSQSRACSTTKKQTKIAQRQPPTPPDPLVHDPSPPIPLSSHLSPVQREEKREPAPPRHAAARKQPPPAERRRPSRSLPMHDAATALEEIDRRSPQPSPLAPLPLSLHEGTNSRPFYSQLDSAKDVPN</sequence>
<feature type="region of interest" description="Disordered" evidence="2">
    <location>
        <begin position="430"/>
        <end position="450"/>
    </location>
</feature>
<name>A0A0G4GP15_9ALVE</name>
<feature type="region of interest" description="Disordered" evidence="2">
    <location>
        <begin position="1"/>
        <end position="35"/>
    </location>
</feature>
<feature type="region of interest" description="Disordered" evidence="2">
    <location>
        <begin position="1306"/>
        <end position="1489"/>
    </location>
</feature>
<dbReference type="PROSITE" id="PS51375">
    <property type="entry name" value="PPR"/>
    <property type="match status" value="1"/>
</dbReference>
<dbReference type="GO" id="GO:0003729">
    <property type="term" value="F:mRNA binding"/>
    <property type="evidence" value="ECO:0007669"/>
    <property type="project" value="TreeGrafter"/>
</dbReference>
<organism evidence="3">
    <name type="scientific">Chromera velia CCMP2878</name>
    <dbReference type="NCBI Taxonomy" id="1169474"/>
    <lineage>
        <taxon>Eukaryota</taxon>
        <taxon>Sar</taxon>
        <taxon>Alveolata</taxon>
        <taxon>Colpodellida</taxon>
        <taxon>Chromeraceae</taxon>
        <taxon>Chromera</taxon>
    </lineage>
</organism>
<feature type="compositionally biased region" description="Polar residues" evidence="2">
    <location>
        <begin position="1628"/>
        <end position="1656"/>
    </location>
</feature>
<reference evidence="3" key="1">
    <citation type="submission" date="2014-11" db="EMBL/GenBank/DDBJ databases">
        <authorList>
            <person name="Otto D Thomas"/>
            <person name="Naeem Raeece"/>
        </authorList>
    </citation>
    <scope>NUCLEOTIDE SEQUENCE</scope>
</reference>
<evidence type="ECO:0008006" key="4">
    <source>
        <dbReference type="Google" id="ProtNLM"/>
    </source>
</evidence>
<feature type="compositionally biased region" description="Pro residues" evidence="2">
    <location>
        <begin position="1660"/>
        <end position="1676"/>
    </location>
</feature>
<dbReference type="PANTHER" id="PTHR47938">
    <property type="entry name" value="RESPIRATORY COMPLEX I CHAPERONE (CIA84), PUTATIVE (AFU_ORTHOLOGUE AFUA_2G06020)-RELATED"/>
    <property type="match status" value="1"/>
</dbReference>
<feature type="compositionally biased region" description="Polar residues" evidence="2">
    <location>
        <begin position="1747"/>
        <end position="1759"/>
    </location>
</feature>
<proteinExistence type="predicted"/>
<dbReference type="InterPro" id="IPR002885">
    <property type="entry name" value="PPR_rpt"/>
</dbReference>
<dbReference type="Gene3D" id="1.25.40.10">
    <property type="entry name" value="Tetratricopeptide repeat domain"/>
    <property type="match status" value="3"/>
</dbReference>
<feature type="region of interest" description="Disordered" evidence="2">
    <location>
        <begin position="1515"/>
        <end position="1766"/>
    </location>
</feature>
<dbReference type="InterPro" id="IPR011990">
    <property type="entry name" value="TPR-like_helical_dom_sf"/>
</dbReference>
<dbReference type="EMBL" id="CDMZ01001402">
    <property type="protein sequence ID" value="CEM32024.1"/>
    <property type="molecule type" value="Genomic_DNA"/>
</dbReference>
<feature type="compositionally biased region" description="Basic and acidic residues" evidence="2">
    <location>
        <begin position="1329"/>
        <end position="1345"/>
    </location>
</feature>
<feature type="compositionally biased region" description="Basic and acidic residues" evidence="2">
    <location>
        <begin position="1355"/>
        <end position="1369"/>
    </location>
</feature>